<dbReference type="WBParaSite" id="PEQ_0000034301-mRNA-1">
    <property type="protein sequence ID" value="PEQ_0000034301-mRNA-1"/>
    <property type="gene ID" value="PEQ_0000034301"/>
</dbReference>
<proteinExistence type="predicted"/>
<name>A0A914RF73_PAREQ</name>
<accession>A0A914RF73</accession>
<sequence length="73" mass="8537">MWLLSLPSDFMGQKMVDTEESKNDGEEEGDEDYTEGWDSVEEDYGNEEDIIKPGFIWLLCVRVPCDCFRFHPI</sequence>
<keyword evidence="2" id="KW-1185">Reference proteome</keyword>
<evidence type="ECO:0000313" key="3">
    <source>
        <dbReference type="WBParaSite" id="PEQ_0000034301-mRNA-1"/>
    </source>
</evidence>
<evidence type="ECO:0000313" key="2">
    <source>
        <dbReference type="Proteomes" id="UP000887564"/>
    </source>
</evidence>
<dbReference type="Proteomes" id="UP000887564">
    <property type="component" value="Unplaced"/>
</dbReference>
<protein>
    <submittedName>
        <fullName evidence="3">Uncharacterized protein</fullName>
    </submittedName>
</protein>
<organism evidence="2 3">
    <name type="scientific">Parascaris equorum</name>
    <name type="common">Equine roundworm</name>
    <dbReference type="NCBI Taxonomy" id="6256"/>
    <lineage>
        <taxon>Eukaryota</taxon>
        <taxon>Metazoa</taxon>
        <taxon>Ecdysozoa</taxon>
        <taxon>Nematoda</taxon>
        <taxon>Chromadorea</taxon>
        <taxon>Rhabditida</taxon>
        <taxon>Spirurina</taxon>
        <taxon>Ascaridomorpha</taxon>
        <taxon>Ascaridoidea</taxon>
        <taxon>Ascarididae</taxon>
        <taxon>Parascaris</taxon>
    </lineage>
</organism>
<evidence type="ECO:0000256" key="1">
    <source>
        <dbReference type="SAM" id="MobiDB-lite"/>
    </source>
</evidence>
<feature type="region of interest" description="Disordered" evidence="1">
    <location>
        <begin position="1"/>
        <end position="37"/>
    </location>
</feature>
<dbReference type="AlphaFoldDB" id="A0A914RF73"/>
<feature type="compositionally biased region" description="Acidic residues" evidence="1">
    <location>
        <begin position="25"/>
        <end position="37"/>
    </location>
</feature>
<reference evidence="3" key="1">
    <citation type="submission" date="2022-11" db="UniProtKB">
        <authorList>
            <consortium name="WormBaseParasite"/>
        </authorList>
    </citation>
    <scope>IDENTIFICATION</scope>
</reference>